<reference evidence="3" key="1">
    <citation type="submission" date="2016-11" db="UniProtKB">
        <authorList>
            <consortium name="WormBaseParasite"/>
        </authorList>
    </citation>
    <scope>IDENTIFICATION</scope>
</reference>
<accession>A0A1I7YQ28</accession>
<dbReference type="AlphaFoldDB" id="A0A1I7YQ28"/>
<proteinExistence type="predicted"/>
<feature type="compositionally biased region" description="Polar residues" evidence="1">
    <location>
        <begin position="22"/>
        <end position="41"/>
    </location>
</feature>
<keyword evidence="2" id="KW-1185">Reference proteome</keyword>
<feature type="region of interest" description="Disordered" evidence="1">
    <location>
        <begin position="1"/>
        <end position="60"/>
    </location>
</feature>
<feature type="compositionally biased region" description="Polar residues" evidence="1">
    <location>
        <begin position="1"/>
        <end position="10"/>
    </location>
</feature>
<sequence length="161" mass="18438">MDASSNSNAAEETPVVKMRQKTPLTQSNGAAANGTTQSATSALMRGMEALHELPPDLEDGNEEIRKLDTQLDHLSDYMNKLEDRLRKHHDKMMETIERNKSEREKKRQSFHERMLSTQQEDDEFQRQLSSILNRVDISRNRQSVYDMISGMEVPKTDGSSQ</sequence>
<evidence type="ECO:0000313" key="3">
    <source>
        <dbReference type="WBParaSite" id="L893_g1832.t1"/>
    </source>
</evidence>
<organism evidence="2 3">
    <name type="scientific">Steinernema glaseri</name>
    <dbReference type="NCBI Taxonomy" id="37863"/>
    <lineage>
        <taxon>Eukaryota</taxon>
        <taxon>Metazoa</taxon>
        <taxon>Ecdysozoa</taxon>
        <taxon>Nematoda</taxon>
        <taxon>Chromadorea</taxon>
        <taxon>Rhabditida</taxon>
        <taxon>Tylenchina</taxon>
        <taxon>Panagrolaimomorpha</taxon>
        <taxon>Strongyloidoidea</taxon>
        <taxon>Steinernematidae</taxon>
        <taxon>Steinernema</taxon>
    </lineage>
</organism>
<protein>
    <submittedName>
        <fullName evidence="3">Uncharacterized protein</fullName>
    </submittedName>
</protein>
<feature type="compositionally biased region" description="Basic and acidic residues" evidence="1">
    <location>
        <begin position="97"/>
        <end position="114"/>
    </location>
</feature>
<feature type="region of interest" description="Disordered" evidence="1">
    <location>
        <begin position="97"/>
        <end position="124"/>
    </location>
</feature>
<dbReference type="WBParaSite" id="L893_g1832.t1">
    <property type="protein sequence ID" value="L893_g1832.t1"/>
    <property type="gene ID" value="L893_g1832"/>
</dbReference>
<evidence type="ECO:0000256" key="1">
    <source>
        <dbReference type="SAM" id="MobiDB-lite"/>
    </source>
</evidence>
<name>A0A1I7YQ28_9BILA</name>
<dbReference type="Proteomes" id="UP000095287">
    <property type="component" value="Unplaced"/>
</dbReference>
<evidence type="ECO:0000313" key="2">
    <source>
        <dbReference type="Proteomes" id="UP000095287"/>
    </source>
</evidence>